<dbReference type="Pfam" id="PF00459">
    <property type="entry name" value="Inositol_P"/>
    <property type="match status" value="1"/>
</dbReference>
<organism evidence="14">
    <name type="scientific">Callorhinchus milii</name>
    <name type="common">Ghost shark</name>
    <dbReference type="NCBI Taxonomy" id="7868"/>
    <lineage>
        <taxon>Eukaryota</taxon>
        <taxon>Metazoa</taxon>
        <taxon>Chordata</taxon>
        <taxon>Craniata</taxon>
        <taxon>Vertebrata</taxon>
        <taxon>Chondrichthyes</taxon>
        <taxon>Holocephali</taxon>
        <taxon>Chimaeriformes</taxon>
        <taxon>Callorhinchidae</taxon>
        <taxon>Callorhinchus</taxon>
    </lineage>
</organism>
<comment type="similarity">
    <text evidence="3">Belongs to the inositol monophosphatase superfamily.</text>
</comment>
<evidence type="ECO:0000313" key="14">
    <source>
        <dbReference type="EMBL" id="AFP04951.1"/>
    </source>
</evidence>
<dbReference type="FunFam" id="3.40.190.80:FF:000007">
    <property type="entry name" value="Blast:Putative inositol monophosphatase 3"/>
    <property type="match status" value="1"/>
</dbReference>
<evidence type="ECO:0000256" key="1">
    <source>
        <dbReference type="ARBA" id="ARBA00001946"/>
    </source>
</evidence>
<dbReference type="SUPFAM" id="SSF56655">
    <property type="entry name" value="Carbohydrate phosphatase"/>
    <property type="match status" value="1"/>
</dbReference>
<evidence type="ECO:0000256" key="10">
    <source>
        <dbReference type="ARBA" id="ARBA00042119"/>
    </source>
</evidence>
<evidence type="ECO:0000256" key="4">
    <source>
        <dbReference type="ARBA" id="ARBA00022692"/>
    </source>
</evidence>
<dbReference type="InterPro" id="IPR050725">
    <property type="entry name" value="CysQ/Inositol_MonoPase"/>
</dbReference>
<dbReference type="EMBL" id="JW872433">
    <property type="protein sequence ID" value="AFP04951.1"/>
    <property type="molecule type" value="mRNA"/>
</dbReference>
<dbReference type="Gene3D" id="3.40.190.80">
    <property type="match status" value="1"/>
</dbReference>
<proteinExistence type="evidence at transcript level"/>
<dbReference type="GO" id="GO:0046854">
    <property type="term" value="P:phosphatidylinositol phosphate biosynthetic process"/>
    <property type="evidence" value="ECO:0007669"/>
    <property type="project" value="InterPro"/>
</dbReference>
<dbReference type="PANTHER" id="PTHR43028:SF2">
    <property type="entry name" value="INOSITOL MONOPHOSPHATASE DOMAIN CONTAINING 1"/>
    <property type="match status" value="1"/>
</dbReference>
<dbReference type="GO" id="GO:0008254">
    <property type="term" value="F:3'-nucleotidase activity"/>
    <property type="evidence" value="ECO:0007669"/>
    <property type="project" value="TreeGrafter"/>
</dbReference>
<protein>
    <recommendedName>
        <fullName evidence="12">3'(2'), 5'-bisphosphate nucleotidase 2</fullName>
    </recommendedName>
    <alternativeName>
        <fullName evidence="11">Inositol monophosphatase domain-containing protein 1</fullName>
    </alternativeName>
    <alternativeName>
        <fullName evidence="10">Myo-inositol monophosphatase A3</fullName>
    </alternativeName>
</protein>
<evidence type="ECO:0000256" key="6">
    <source>
        <dbReference type="ARBA" id="ARBA00022801"/>
    </source>
</evidence>
<dbReference type="GO" id="GO:0005794">
    <property type="term" value="C:Golgi apparatus"/>
    <property type="evidence" value="ECO:0007669"/>
    <property type="project" value="UniProtKB-ARBA"/>
</dbReference>
<dbReference type="GO" id="GO:0046872">
    <property type="term" value="F:metal ion binding"/>
    <property type="evidence" value="ECO:0007669"/>
    <property type="project" value="UniProtKB-KW"/>
</dbReference>
<evidence type="ECO:0000256" key="13">
    <source>
        <dbReference type="PIRSR" id="PIRSR600760-2"/>
    </source>
</evidence>
<feature type="binding site" evidence="13">
    <location>
        <position position="175"/>
    </location>
    <ligand>
        <name>Mg(2+)</name>
        <dbReference type="ChEBI" id="CHEBI:18420"/>
        <label>1</label>
        <note>catalytic</note>
    </ligand>
</feature>
<dbReference type="PROSITE" id="PS00630">
    <property type="entry name" value="IMP_2"/>
    <property type="match status" value="1"/>
</dbReference>
<evidence type="ECO:0000256" key="5">
    <source>
        <dbReference type="ARBA" id="ARBA00022723"/>
    </source>
</evidence>
<accession>V9L128</accession>
<feature type="binding site" evidence="13">
    <location>
        <position position="131"/>
    </location>
    <ligand>
        <name>Mg(2+)</name>
        <dbReference type="ChEBI" id="CHEBI:18420"/>
        <label>1</label>
        <note>catalytic</note>
    </ligand>
</feature>
<feature type="binding site" evidence="13">
    <location>
        <position position="299"/>
    </location>
    <ligand>
        <name>Mg(2+)</name>
        <dbReference type="ChEBI" id="CHEBI:18420"/>
        <label>1</label>
        <note>catalytic</note>
    </ligand>
</feature>
<keyword evidence="6" id="KW-0378">Hydrolase</keyword>
<dbReference type="FunFam" id="3.30.540.10:FF:000012">
    <property type="entry name" value="Blast:Putative inositol monophosphatase 3"/>
    <property type="match status" value="1"/>
</dbReference>
<keyword evidence="7 13" id="KW-0460">Magnesium</keyword>
<dbReference type="PANTHER" id="PTHR43028">
    <property type="entry name" value="3'(2'),5'-BISPHOSPHATE NUCLEOTIDASE 1"/>
    <property type="match status" value="1"/>
</dbReference>
<keyword evidence="4" id="KW-0812">Transmembrane</keyword>
<dbReference type="AlphaFoldDB" id="V9L128"/>
<evidence type="ECO:0000256" key="9">
    <source>
        <dbReference type="ARBA" id="ARBA00023136"/>
    </source>
</evidence>
<feature type="binding site" evidence="13">
    <location>
        <position position="172"/>
    </location>
    <ligand>
        <name>Mg(2+)</name>
        <dbReference type="ChEBI" id="CHEBI:18420"/>
        <label>1</label>
        <note>catalytic</note>
    </ligand>
</feature>
<dbReference type="CDD" id="cd01640">
    <property type="entry name" value="IPPase"/>
    <property type="match status" value="1"/>
</dbReference>
<sequence length="361" mass="38706">MAPMGIKVSHGRVAVCLLLAAAALYIFCVKRGMPRASSISIFSSPSDSDSDSGGPSLRIDLRQLLSLSIAAAEEGGRAVKEVKEKRALDEKSKGKTKEGAEEMVTAGDLMSHRKMASLFANAFPNVKVISEEHDDTKLDKTLVWNSKVPSFIEESIVDAKMVPAESITVWIDPLDATQEYTEDLRHFVTTMVCVAVDGKPVIGVIHKPFSKYTAWAMVGGASNVHKRKSYNEKSPTVIVSRSHAGTVKSYSTVAFGNGTSIIPAGGAGYKVLSLLDIEEASQLHHADLYIHVTFIKKWDICAGNAILEALGGHMTTIEGGSIDYKDSPSNSGGLVATVGMDHEALLKKLPGLTPKKDPKTP</sequence>
<comment type="subcellular location">
    <subcellularLocation>
        <location evidence="2">Membrane</location>
        <topology evidence="2">Single-pass membrane protein</topology>
    </subcellularLocation>
</comment>
<keyword evidence="8" id="KW-1133">Transmembrane helix</keyword>
<evidence type="ECO:0000256" key="2">
    <source>
        <dbReference type="ARBA" id="ARBA00004167"/>
    </source>
</evidence>
<dbReference type="Gene3D" id="3.30.540.10">
    <property type="entry name" value="Fructose-1,6-Bisphosphatase, subunit A, domain 1"/>
    <property type="match status" value="1"/>
</dbReference>
<feature type="binding site" evidence="13">
    <location>
        <position position="174"/>
    </location>
    <ligand>
        <name>Mg(2+)</name>
        <dbReference type="ChEBI" id="CHEBI:18420"/>
        <label>1</label>
        <note>catalytic</note>
    </ligand>
</feature>
<evidence type="ECO:0000256" key="3">
    <source>
        <dbReference type="ARBA" id="ARBA00009759"/>
    </source>
</evidence>
<keyword evidence="5 13" id="KW-0479">Metal-binding</keyword>
<evidence type="ECO:0000256" key="12">
    <source>
        <dbReference type="ARBA" id="ARBA00043030"/>
    </source>
</evidence>
<dbReference type="InterPro" id="IPR020550">
    <property type="entry name" value="Inositol_monophosphatase_CS"/>
</dbReference>
<comment type="cofactor">
    <cofactor evidence="1 13">
        <name>Mg(2+)</name>
        <dbReference type="ChEBI" id="CHEBI:18420"/>
    </cofactor>
</comment>
<reference evidence="14" key="1">
    <citation type="journal article" date="2014" name="Nature">
        <title>Elephant shark genome provides unique insights into gnathostome evolution.</title>
        <authorList>
            <consortium name="International Elephant Shark Genome Sequencing Consortium"/>
            <person name="Venkatesh B."/>
            <person name="Lee A.P."/>
            <person name="Ravi V."/>
            <person name="Maurya A.K."/>
            <person name="Lian M.M."/>
            <person name="Swann J.B."/>
            <person name="Ohta Y."/>
            <person name="Flajnik M.F."/>
            <person name="Sutoh Y."/>
            <person name="Kasahara M."/>
            <person name="Hoon S."/>
            <person name="Gangu V."/>
            <person name="Roy S.W."/>
            <person name="Irimia M."/>
            <person name="Korzh V."/>
            <person name="Kondrychyn I."/>
            <person name="Lim Z.W."/>
            <person name="Tay B.H."/>
            <person name="Tohari S."/>
            <person name="Kong K.W."/>
            <person name="Ho S."/>
            <person name="Lorente-Galdos B."/>
            <person name="Quilez J."/>
            <person name="Marques-Bonet T."/>
            <person name="Raney B.J."/>
            <person name="Ingham P.W."/>
            <person name="Tay A."/>
            <person name="Hillier L.W."/>
            <person name="Minx P."/>
            <person name="Boehm T."/>
            <person name="Wilson R.K."/>
            <person name="Brenner S."/>
            <person name="Warren W.C."/>
        </authorList>
    </citation>
    <scope>NUCLEOTIDE SEQUENCE</scope>
    <source>
        <tissue evidence="14">Intestine</tissue>
    </source>
</reference>
<dbReference type="GO" id="GO:0016020">
    <property type="term" value="C:membrane"/>
    <property type="evidence" value="ECO:0007669"/>
    <property type="project" value="UniProtKB-SubCell"/>
</dbReference>
<dbReference type="InterPro" id="IPR000760">
    <property type="entry name" value="Inositol_monophosphatase-like"/>
</dbReference>
<evidence type="ECO:0000256" key="8">
    <source>
        <dbReference type="ARBA" id="ARBA00022989"/>
    </source>
</evidence>
<evidence type="ECO:0000256" key="11">
    <source>
        <dbReference type="ARBA" id="ARBA00042166"/>
    </source>
</evidence>
<name>V9L128_CALMI</name>
<evidence type="ECO:0000256" key="7">
    <source>
        <dbReference type="ARBA" id="ARBA00022842"/>
    </source>
</evidence>
<keyword evidence="9" id="KW-0472">Membrane</keyword>